<dbReference type="Pfam" id="PF01381">
    <property type="entry name" value="HTH_3"/>
    <property type="match status" value="1"/>
</dbReference>
<protein>
    <submittedName>
        <fullName evidence="2">Helix-turn-helix domain-containing protein</fullName>
    </submittedName>
</protein>
<dbReference type="RefSeq" id="WP_078923255.1">
    <property type="nucleotide sequence ID" value="NZ_FUYB01000015.1"/>
</dbReference>
<dbReference type="CDD" id="cd00093">
    <property type="entry name" value="HTH_XRE"/>
    <property type="match status" value="1"/>
</dbReference>
<dbReference type="STRING" id="92487.SAMN02745130_02804"/>
<dbReference type="Proteomes" id="UP000190460">
    <property type="component" value="Unassembled WGS sequence"/>
</dbReference>
<sequence>MPKTLQQLLDRRSTESQARIQELTAELLLEQHLYKIREELEISQKQLAQQLGITQPSLSALEHRGNDLKLSTIKRYVETMGGKLRLDIELPTGKHIGFTI</sequence>
<proteinExistence type="predicted"/>
<gene>
    <name evidence="2" type="ORF">SAMN02745130_02804</name>
</gene>
<reference evidence="2 3" key="1">
    <citation type="submission" date="2017-02" db="EMBL/GenBank/DDBJ databases">
        <authorList>
            <person name="Peterson S.W."/>
        </authorList>
    </citation>
    <scope>NUCLEOTIDE SEQUENCE [LARGE SCALE GENOMIC DNA]</scope>
    <source>
        <strain evidence="2 3">ATCC 49788</strain>
    </source>
</reference>
<dbReference type="SUPFAM" id="SSF47413">
    <property type="entry name" value="lambda repressor-like DNA-binding domains"/>
    <property type="match status" value="1"/>
</dbReference>
<dbReference type="AlphaFoldDB" id="A0A1T4XC69"/>
<feature type="domain" description="HTH cro/C1-type" evidence="1">
    <location>
        <begin position="33"/>
        <end position="90"/>
    </location>
</feature>
<dbReference type="EMBL" id="FUYB01000015">
    <property type="protein sequence ID" value="SKA87170.1"/>
    <property type="molecule type" value="Genomic_DNA"/>
</dbReference>
<evidence type="ECO:0000313" key="3">
    <source>
        <dbReference type="Proteomes" id="UP000190460"/>
    </source>
</evidence>
<evidence type="ECO:0000259" key="1">
    <source>
        <dbReference type="PROSITE" id="PS50943"/>
    </source>
</evidence>
<dbReference type="PROSITE" id="PS50943">
    <property type="entry name" value="HTH_CROC1"/>
    <property type="match status" value="1"/>
</dbReference>
<dbReference type="InterPro" id="IPR001387">
    <property type="entry name" value="Cro/C1-type_HTH"/>
</dbReference>
<dbReference type="Gene3D" id="1.10.260.40">
    <property type="entry name" value="lambda repressor-like DNA-binding domains"/>
    <property type="match status" value="1"/>
</dbReference>
<keyword evidence="3" id="KW-1185">Reference proteome</keyword>
<organism evidence="2 3">
    <name type="scientific">Thiothrix eikelboomii</name>
    <dbReference type="NCBI Taxonomy" id="92487"/>
    <lineage>
        <taxon>Bacteria</taxon>
        <taxon>Pseudomonadati</taxon>
        <taxon>Pseudomonadota</taxon>
        <taxon>Gammaproteobacteria</taxon>
        <taxon>Thiotrichales</taxon>
        <taxon>Thiotrichaceae</taxon>
        <taxon>Thiothrix</taxon>
    </lineage>
</organism>
<dbReference type="InterPro" id="IPR010982">
    <property type="entry name" value="Lambda_DNA-bd_dom_sf"/>
</dbReference>
<dbReference type="GO" id="GO:0003677">
    <property type="term" value="F:DNA binding"/>
    <property type="evidence" value="ECO:0007669"/>
    <property type="project" value="InterPro"/>
</dbReference>
<dbReference type="SMART" id="SM00530">
    <property type="entry name" value="HTH_XRE"/>
    <property type="match status" value="1"/>
</dbReference>
<accession>A0A1T4XC69</accession>
<dbReference type="OrthoDB" id="129597at2"/>
<name>A0A1T4XC69_9GAMM</name>
<evidence type="ECO:0000313" key="2">
    <source>
        <dbReference type="EMBL" id="SKA87170.1"/>
    </source>
</evidence>